<evidence type="ECO:0000313" key="1">
    <source>
        <dbReference type="EMBL" id="JAH58333.1"/>
    </source>
</evidence>
<accession>A0A0E9U040</accession>
<sequence>MPGSPAFPIMSQHTGLTPALLQTVNYDSHHELGTIFICL</sequence>
<reference evidence="1" key="1">
    <citation type="submission" date="2014-11" db="EMBL/GenBank/DDBJ databases">
        <authorList>
            <person name="Amaro Gonzalez C."/>
        </authorList>
    </citation>
    <scope>NUCLEOTIDE SEQUENCE</scope>
</reference>
<organism evidence="1">
    <name type="scientific">Anguilla anguilla</name>
    <name type="common">European freshwater eel</name>
    <name type="synonym">Muraena anguilla</name>
    <dbReference type="NCBI Taxonomy" id="7936"/>
    <lineage>
        <taxon>Eukaryota</taxon>
        <taxon>Metazoa</taxon>
        <taxon>Chordata</taxon>
        <taxon>Craniata</taxon>
        <taxon>Vertebrata</taxon>
        <taxon>Euteleostomi</taxon>
        <taxon>Actinopterygii</taxon>
        <taxon>Neopterygii</taxon>
        <taxon>Teleostei</taxon>
        <taxon>Anguilliformes</taxon>
        <taxon>Anguillidae</taxon>
        <taxon>Anguilla</taxon>
    </lineage>
</organism>
<dbReference type="EMBL" id="GBXM01050244">
    <property type="protein sequence ID" value="JAH58333.1"/>
    <property type="molecule type" value="Transcribed_RNA"/>
</dbReference>
<protein>
    <submittedName>
        <fullName evidence="1">Uncharacterized protein</fullName>
    </submittedName>
</protein>
<name>A0A0E9U040_ANGAN</name>
<dbReference type="AlphaFoldDB" id="A0A0E9U040"/>
<proteinExistence type="predicted"/>
<reference evidence="1" key="2">
    <citation type="journal article" date="2015" name="Fish Shellfish Immunol.">
        <title>Early steps in the European eel (Anguilla anguilla)-Vibrio vulnificus interaction in the gills: Role of the RtxA13 toxin.</title>
        <authorList>
            <person name="Callol A."/>
            <person name="Pajuelo D."/>
            <person name="Ebbesson L."/>
            <person name="Teles M."/>
            <person name="MacKenzie S."/>
            <person name="Amaro C."/>
        </authorList>
    </citation>
    <scope>NUCLEOTIDE SEQUENCE</scope>
</reference>